<dbReference type="EMBL" id="CACRYJ010000055">
    <property type="protein sequence ID" value="VZO39062.1"/>
    <property type="molecule type" value="Genomic_DNA"/>
</dbReference>
<dbReference type="PANTHER" id="PTHR33542:SF5">
    <property type="entry name" value="FERROCHELATASE CHE1"/>
    <property type="match status" value="1"/>
</dbReference>
<keyword evidence="1" id="KW-0479">Metal-binding</keyword>
<dbReference type="AlphaFoldDB" id="A0A7M4DNN1"/>
<dbReference type="SUPFAM" id="SSF53800">
    <property type="entry name" value="Chelatase"/>
    <property type="match status" value="1"/>
</dbReference>
<dbReference type="PANTHER" id="PTHR33542">
    <property type="entry name" value="SIROHYDROCHLORIN FERROCHELATASE, CHLOROPLASTIC"/>
    <property type="match status" value="1"/>
</dbReference>
<dbReference type="InterPro" id="IPR050963">
    <property type="entry name" value="Sirohydro_Cobaltochel/CbiX"/>
</dbReference>
<sequence length="232" mass="23551">MPALLACSHGTSSPAGQRAVAGLVQAVADRRPDVAVAGSFVDVQQPDVPTSLTGLGHGAVRIVPLLLSAGYHVHVDLTEAAATNPDTRVMRALGPDPRLVRQLQRRLTEAGLAPGDAVVLAAAGSSDANAVAHCEQTGEMLAAALRRDVITGFISAAGPRLGDAVATARAGLRSRGDGAGRVVVATYLLAPGYFADLAAGCGADVVTAPLLVDGEQPPAELVDLVLDRYLAC</sequence>
<proteinExistence type="predicted"/>
<gene>
    <name evidence="3" type="ORF">HALOF300_03762</name>
</gene>
<accession>A0A7M4DNN1</accession>
<dbReference type="CDD" id="cd03416">
    <property type="entry name" value="CbiX_SirB_N"/>
    <property type="match status" value="1"/>
</dbReference>
<evidence type="ECO:0000256" key="2">
    <source>
        <dbReference type="ARBA" id="ARBA00023239"/>
    </source>
</evidence>
<organism evidence="3 4">
    <name type="scientific">Occultella aeris</name>
    <dbReference type="NCBI Taxonomy" id="2761496"/>
    <lineage>
        <taxon>Bacteria</taxon>
        <taxon>Bacillati</taxon>
        <taxon>Actinomycetota</taxon>
        <taxon>Actinomycetes</taxon>
        <taxon>Micrococcales</taxon>
        <taxon>Ruaniaceae</taxon>
        <taxon>Occultella</taxon>
    </lineage>
</organism>
<protein>
    <submittedName>
        <fullName evidence="3">Sirohydrochlorin cobaltochelatase</fullName>
    </submittedName>
</protein>
<dbReference type="Pfam" id="PF01903">
    <property type="entry name" value="CbiX"/>
    <property type="match status" value="2"/>
</dbReference>
<name>A0A7M4DNN1_9MICO</name>
<keyword evidence="2" id="KW-0456">Lyase</keyword>
<reference evidence="3 4" key="1">
    <citation type="submission" date="2019-11" db="EMBL/GenBank/DDBJ databases">
        <authorList>
            <person name="Criscuolo A."/>
        </authorList>
    </citation>
    <scope>NUCLEOTIDE SEQUENCE [LARGE SCALE GENOMIC DNA]</scope>
    <source>
        <strain evidence="3">CIP111667</strain>
    </source>
</reference>
<evidence type="ECO:0000313" key="3">
    <source>
        <dbReference type="EMBL" id="VZO39062.1"/>
    </source>
</evidence>
<dbReference type="GO" id="GO:0016829">
    <property type="term" value="F:lyase activity"/>
    <property type="evidence" value="ECO:0007669"/>
    <property type="project" value="UniProtKB-KW"/>
</dbReference>
<dbReference type="InterPro" id="IPR002762">
    <property type="entry name" value="CbiX-like"/>
</dbReference>
<evidence type="ECO:0000256" key="1">
    <source>
        <dbReference type="ARBA" id="ARBA00022723"/>
    </source>
</evidence>
<dbReference type="GO" id="GO:0046872">
    <property type="term" value="F:metal ion binding"/>
    <property type="evidence" value="ECO:0007669"/>
    <property type="project" value="UniProtKB-KW"/>
</dbReference>
<dbReference type="Proteomes" id="UP000419743">
    <property type="component" value="Unassembled WGS sequence"/>
</dbReference>
<evidence type="ECO:0000313" key="4">
    <source>
        <dbReference type="Proteomes" id="UP000419743"/>
    </source>
</evidence>
<comment type="caution">
    <text evidence="3">The sequence shown here is derived from an EMBL/GenBank/DDBJ whole genome shotgun (WGS) entry which is preliminary data.</text>
</comment>
<keyword evidence="4" id="KW-1185">Reference proteome</keyword>
<dbReference type="Gene3D" id="3.40.50.1400">
    <property type="match status" value="2"/>
</dbReference>